<evidence type="ECO:0000259" key="1">
    <source>
        <dbReference type="Pfam" id="PF13119"/>
    </source>
</evidence>
<organism evidence="2 3">
    <name type="scientific">Paenibacillus selenitireducens</name>
    <dbReference type="NCBI Taxonomy" id="1324314"/>
    <lineage>
        <taxon>Bacteria</taxon>
        <taxon>Bacillati</taxon>
        <taxon>Bacillota</taxon>
        <taxon>Bacilli</taxon>
        <taxon>Bacillales</taxon>
        <taxon>Paenibacillaceae</taxon>
        <taxon>Paenibacillus</taxon>
    </lineage>
</organism>
<proteinExistence type="predicted"/>
<reference evidence="2 3" key="1">
    <citation type="submission" date="2017-01" db="EMBL/GenBank/DDBJ databases">
        <title>Genome analysis of Paenibacillus selenitrireducens ES3-24.</title>
        <authorList>
            <person name="Xu D."/>
            <person name="Yao R."/>
            <person name="Zheng S."/>
        </authorList>
    </citation>
    <scope>NUCLEOTIDE SEQUENCE [LARGE SCALE GENOMIC DNA]</scope>
    <source>
        <strain evidence="2 3">ES3-24</strain>
    </source>
</reference>
<sequence length="84" mass="9759">MYKCINCLRLLNEIETEGWVFEKGIYIEPGTGARIHLGICNKCNVGPEIVIKNKRVIAHSSPKKDTINNWLPIYDYIIEFQQQH</sequence>
<dbReference type="STRING" id="1324314.BVG16_27740"/>
<dbReference type="Pfam" id="PF13119">
    <property type="entry name" value="DUF3973"/>
    <property type="match status" value="1"/>
</dbReference>
<accession>A0A1T2X133</accession>
<dbReference type="AlphaFoldDB" id="A0A1T2X133"/>
<feature type="domain" description="DUF3973" evidence="1">
    <location>
        <begin position="1"/>
        <end position="40"/>
    </location>
</feature>
<keyword evidence="3" id="KW-1185">Reference proteome</keyword>
<evidence type="ECO:0000313" key="3">
    <source>
        <dbReference type="Proteomes" id="UP000190188"/>
    </source>
</evidence>
<gene>
    <name evidence="2" type="ORF">BVG16_27740</name>
</gene>
<name>A0A1T2X133_9BACL</name>
<comment type="caution">
    <text evidence="2">The sequence shown here is derived from an EMBL/GenBank/DDBJ whole genome shotgun (WGS) entry which is preliminary data.</text>
</comment>
<dbReference type="InterPro" id="IPR025003">
    <property type="entry name" value="DUF3973"/>
</dbReference>
<dbReference type="OrthoDB" id="2636122at2"/>
<protein>
    <recommendedName>
        <fullName evidence="1">DUF3973 domain-containing protein</fullName>
    </recommendedName>
</protein>
<dbReference type="EMBL" id="MSZX01000015">
    <property type="protein sequence ID" value="OPA73604.1"/>
    <property type="molecule type" value="Genomic_DNA"/>
</dbReference>
<dbReference type="Proteomes" id="UP000190188">
    <property type="component" value="Unassembled WGS sequence"/>
</dbReference>
<evidence type="ECO:0000313" key="2">
    <source>
        <dbReference type="EMBL" id="OPA73604.1"/>
    </source>
</evidence>